<evidence type="ECO:0000313" key="4">
    <source>
        <dbReference type="Proteomes" id="UP001515480"/>
    </source>
</evidence>
<protein>
    <recommendedName>
        <fullName evidence="2">Calponin-homology (CH) domain-containing protein</fullName>
    </recommendedName>
</protein>
<dbReference type="Gene3D" id="1.20.5.1430">
    <property type="match status" value="1"/>
</dbReference>
<accession>A0AB34JRT5</accession>
<dbReference type="Gene3D" id="1.10.418.10">
    <property type="entry name" value="Calponin-like domain"/>
    <property type="match status" value="1"/>
</dbReference>
<dbReference type="PROSITE" id="PS50021">
    <property type="entry name" value="CH"/>
    <property type="match status" value="1"/>
</dbReference>
<sequence length="259" mass="28102">MAVASRKELQRWTAEVTGQRISCLENQCRTGAIYCQLVDAARPGSVDMRKVNLKADDNNALVNYKALEAALSKLGIEETRSMDIQKLAAGQPQATLELLQTLHAALVADEPAETPRGGRLATLDPNALEAELSSRKRKAALPTQGVRPQRRARAAGTVEEQITSAEDAPASPQVAADTTATEAAETSRNTSMIQDELEHTRAQLAKSRVEALHLRAEADFYYRKLERIEDVCSCGTPSKVPAAVLSILQEHEEEAVATC</sequence>
<proteinExistence type="predicted"/>
<reference evidence="3 4" key="1">
    <citation type="journal article" date="2024" name="Science">
        <title>Giant polyketide synthase enzymes in the biosynthesis of giant marine polyether toxins.</title>
        <authorList>
            <person name="Fallon T.R."/>
            <person name="Shende V.V."/>
            <person name="Wierzbicki I.H."/>
            <person name="Pendleton A.L."/>
            <person name="Watervoot N.F."/>
            <person name="Auber R.P."/>
            <person name="Gonzalez D.J."/>
            <person name="Wisecaver J.H."/>
            <person name="Moore B.S."/>
        </authorList>
    </citation>
    <scope>NUCLEOTIDE SEQUENCE [LARGE SCALE GENOMIC DNA]</scope>
    <source>
        <strain evidence="3 4">12B1</strain>
    </source>
</reference>
<name>A0AB34JRT5_PRYPA</name>
<dbReference type="SMART" id="SM00033">
    <property type="entry name" value="CH"/>
    <property type="match status" value="1"/>
</dbReference>
<dbReference type="GO" id="GO:0008017">
    <property type="term" value="F:microtubule binding"/>
    <property type="evidence" value="ECO:0007669"/>
    <property type="project" value="InterPro"/>
</dbReference>
<feature type="domain" description="Calponin-homology (CH)" evidence="2">
    <location>
        <begin position="3"/>
        <end position="107"/>
    </location>
</feature>
<evidence type="ECO:0000256" key="1">
    <source>
        <dbReference type="SAM" id="MobiDB-lite"/>
    </source>
</evidence>
<organism evidence="3 4">
    <name type="scientific">Prymnesium parvum</name>
    <name type="common">Toxic golden alga</name>
    <dbReference type="NCBI Taxonomy" id="97485"/>
    <lineage>
        <taxon>Eukaryota</taxon>
        <taxon>Haptista</taxon>
        <taxon>Haptophyta</taxon>
        <taxon>Prymnesiophyceae</taxon>
        <taxon>Prymnesiales</taxon>
        <taxon>Prymnesiaceae</taxon>
        <taxon>Prymnesium</taxon>
    </lineage>
</organism>
<dbReference type="PANTHER" id="PTHR10623">
    <property type="entry name" value="MICROTUBULE-ASSOCIATED PROTEIN RP/EB FAMILY MEMBER"/>
    <property type="match status" value="1"/>
</dbReference>
<feature type="region of interest" description="Disordered" evidence="1">
    <location>
        <begin position="131"/>
        <end position="192"/>
    </location>
</feature>
<dbReference type="EMBL" id="JBGBPQ010000005">
    <property type="protein sequence ID" value="KAL1524808.1"/>
    <property type="molecule type" value="Genomic_DNA"/>
</dbReference>
<keyword evidence="4" id="KW-1185">Reference proteome</keyword>
<dbReference type="SUPFAM" id="SSF140612">
    <property type="entry name" value="EB1 dimerisation domain-like"/>
    <property type="match status" value="1"/>
</dbReference>
<dbReference type="InterPro" id="IPR036133">
    <property type="entry name" value="EB1_C_sf"/>
</dbReference>
<evidence type="ECO:0000313" key="3">
    <source>
        <dbReference type="EMBL" id="KAL1524808.1"/>
    </source>
</evidence>
<gene>
    <name evidence="3" type="ORF">AB1Y20_019688</name>
</gene>
<dbReference type="Proteomes" id="UP001515480">
    <property type="component" value="Unassembled WGS sequence"/>
</dbReference>
<dbReference type="InterPro" id="IPR027328">
    <property type="entry name" value="MAPRE"/>
</dbReference>
<dbReference type="AlphaFoldDB" id="A0AB34JRT5"/>
<dbReference type="InterPro" id="IPR001715">
    <property type="entry name" value="CH_dom"/>
</dbReference>
<evidence type="ECO:0000259" key="2">
    <source>
        <dbReference type="PROSITE" id="PS50021"/>
    </source>
</evidence>
<dbReference type="InterPro" id="IPR036872">
    <property type="entry name" value="CH_dom_sf"/>
</dbReference>
<feature type="compositionally biased region" description="Low complexity" evidence="1">
    <location>
        <begin position="175"/>
        <end position="186"/>
    </location>
</feature>
<dbReference type="SUPFAM" id="SSF47576">
    <property type="entry name" value="Calponin-homology domain, CH-domain"/>
    <property type="match status" value="1"/>
</dbReference>
<dbReference type="Pfam" id="PF00307">
    <property type="entry name" value="CH"/>
    <property type="match status" value="1"/>
</dbReference>
<comment type="caution">
    <text evidence="3">The sequence shown here is derived from an EMBL/GenBank/DDBJ whole genome shotgun (WGS) entry which is preliminary data.</text>
</comment>